<dbReference type="PANTHER" id="PTHR42852">
    <property type="entry name" value="THIOL:DISULFIDE INTERCHANGE PROTEIN DSBE"/>
    <property type="match status" value="1"/>
</dbReference>
<evidence type="ECO:0000256" key="3">
    <source>
        <dbReference type="ARBA" id="ARBA00023157"/>
    </source>
</evidence>
<comment type="subcellular location">
    <subcellularLocation>
        <location evidence="1">Cell envelope</location>
    </subcellularLocation>
</comment>
<dbReference type="PROSITE" id="PS51352">
    <property type="entry name" value="THIOREDOXIN_2"/>
    <property type="match status" value="1"/>
</dbReference>
<dbReference type="Pfam" id="PF13905">
    <property type="entry name" value="Thioredoxin_8"/>
    <property type="match status" value="1"/>
</dbReference>
<feature type="domain" description="Thioredoxin" evidence="5">
    <location>
        <begin position="220"/>
        <end position="362"/>
    </location>
</feature>
<dbReference type="CDD" id="cd02966">
    <property type="entry name" value="TlpA_like_family"/>
    <property type="match status" value="1"/>
</dbReference>
<evidence type="ECO:0000259" key="5">
    <source>
        <dbReference type="PROSITE" id="PS51352"/>
    </source>
</evidence>
<evidence type="ECO:0000313" key="6">
    <source>
        <dbReference type="EMBL" id="KKL71520.1"/>
    </source>
</evidence>
<evidence type="ECO:0000256" key="1">
    <source>
        <dbReference type="ARBA" id="ARBA00004196"/>
    </source>
</evidence>
<protein>
    <recommendedName>
        <fullName evidence="5">Thioredoxin domain-containing protein</fullName>
    </recommendedName>
</protein>
<keyword evidence="4" id="KW-0676">Redox-active center</keyword>
<dbReference type="Gene3D" id="3.40.30.10">
    <property type="entry name" value="Glutaredoxin"/>
    <property type="match status" value="1"/>
</dbReference>
<evidence type="ECO:0000256" key="4">
    <source>
        <dbReference type="ARBA" id="ARBA00023284"/>
    </source>
</evidence>
<gene>
    <name evidence="6" type="ORF">LCGC14_2094100</name>
</gene>
<dbReference type="AlphaFoldDB" id="A0A0F9GPY3"/>
<organism evidence="6">
    <name type="scientific">marine sediment metagenome</name>
    <dbReference type="NCBI Taxonomy" id="412755"/>
    <lineage>
        <taxon>unclassified sequences</taxon>
        <taxon>metagenomes</taxon>
        <taxon>ecological metagenomes</taxon>
    </lineage>
</organism>
<comment type="caution">
    <text evidence="6">The sequence shown here is derived from an EMBL/GenBank/DDBJ whole genome shotgun (WGS) entry which is preliminary data.</text>
</comment>
<dbReference type="EMBL" id="LAZR01025567">
    <property type="protein sequence ID" value="KKL71520.1"/>
    <property type="molecule type" value="Genomic_DNA"/>
</dbReference>
<dbReference type="InterPro" id="IPR013766">
    <property type="entry name" value="Thioredoxin_domain"/>
</dbReference>
<proteinExistence type="predicted"/>
<dbReference type="GO" id="GO:0017004">
    <property type="term" value="P:cytochrome complex assembly"/>
    <property type="evidence" value="ECO:0007669"/>
    <property type="project" value="UniProtKB-KW"/>
</dbReference>
<evidence type="ECO:0000256" key="2">
    <source>
        <dbReference type="ARBA" id="ARBA00022748"/>
    </source>
</evidence>
<sequence length="372" mass="39847">MTRLNVRLCLMLAALLPGVCLGADPAAGPPSAGTSGAASLLRRMRSDVQMRPRTRAELPTIRARQMPKVLAGLAEMESKYPKAKEIHEARALGLRAAVSLARANNDAKMVARAKGIAKAILASKADVGAKMYADAHLLVMGLRPIGSAATQPKPGADKAIRTFVKKYSGGKSAVGALKIGLQVADSNDRSALSAELRKALLTKYPDDPEAKQLLRQMGQGPAVGKPFQANLTKLDGSKLALPKDLLGKVYVVDFWAVWCGPCIAEIPNMKRLYASYKPKGVEFVGISLDRDRGKLESYVKEQQLGWVHTYSGKHWQDPTARKYGISGIPSIWVVGKDGNVFSDNARGRLAKTLDKAMAAGAAKKGPTTRPAK</sequence>
<dbReference type="InterPro" id="IPR012336">
    <property type="entry name" value="Thioredoxin-like_fold"/>
</dbReference>
<dbReference type="PANTHER" id="PTHR42852:SF6">
    <property type="entry name" value="THIOL:DISULFIDE INTERCHANGE PROTEIN DSBE"/>
    <property type="match status" value="1"/>
</dbReference>
<dbReference type="InterPro" id="IPR036249">
    <property type="entry name" value="Thioredoxin-like_sf"/>
</dbReference>
<dbReference type="SUPFAM" id="SSF52833">
    <property type="entry name" value="Thioredoxin-like"/>
    <property type="match status" value="1"/>
</dbReference>
<keyword evidence="2" id="KW-0201">Cytochrome c-type biogenesis</keyword>
<reference evidence="6" key="1">
    <citation type="journal article" date="2015" name="Nature">
        <title>Complex archaea that bridge the gap between prokaryotes and eukaryotes.</title>
        <authorList>
            <person name="Spang A."/>
            <person name="Saw J.H."/>
            <person name="Jorgensen S.L."/>
            <person name="Zaremba-Niedzwiedzka K."/>
            <person name="Martijn J."/>
            <person name="Lind A.E."/>
            <person name="van Eijk R."/>
            <person name="Schleper C."/>
            <person name="Guy L."/>
            <person name="Ettema T.J."/>
        </authorList>
    </citation>
    <scope>NUCLEOTIDE SEQUENCE</scope>
</reference>
<dbReference type="InterPro" id="IPR050553">
    <property type="entry name" value="Thioredoxin_ResA/DsbE_sf"/>
</dbReference>
<dbReference type="GO" id="GO:0030313">
    <property type="term" value="C:cell envelope"/>
    <property type="evidence" value="ECO:0007669"/>
    <property type="project" value="UniProtKB-SubCell"/>
</dbReference>
<accession>A0A0F9GPY3</accession>
<keyword evidence="3" id="KW-1015">Disulfide bond</keyword>
<name>A0A0F9GPY3_9ZZZZ</name>